<accession>A0A8J3Q1W8</accession>
<dbReference type="EMBL" id="BONY01000001">
    <property type="protein sequence ID" value="GIH02114.1"/>
    <property type="molecule type" value="Genomic_DNA"/>
</dbReference>
<protein>
    <submittedName>
        <fullName evidence="1">Uncharacterized protein</fullName>
    </submittedName>
</protein>
<dbReference type="AlphaFoldDB" id="A0A8J3Q1W8"/>
<proteinExistence type="predicted"/>
<comment type="caution">
    <text evidence="1">The sequence shown here is derived from an EMBL/GenBank/DDBJ whole genome shotgun (WGS) entry which is preliminary data.</text>
</comment>
<gene>
    <name evidence="1" type="ORF">Rhe02_01810</name>
</gene>
<evidence type="ECO:0000313" key="1">
    <source>
        <dbReference type="EMBL" id="GIH02114.1"/>
    </source>
</evidence>
<dbReference type="RefSeq" id="WP_203906052.1">
    <property type="nucleotide sequence ID" value="NZ_BONY01000001.1"/>
</dbReference>
<sequence length="82" mass="8866">MDKTDGYESILTDVSVWTARDLISAGEPHLIAALRQLLAEREHPRVALLGWSSAVLPEAIVSNSVDDTTVQHAKGEQSETAP</sequence>
<organism evidence="1 2">
    <name type="scientific">Rhizocola hellebori</name>
    <dbReference type="NCBI Taxonomy" id="1392758"/>
    <lineage>
        <taxon>Bacteria</taxon>
        <taxon>Bacillati</taxon>
        <taxon>Actinomycetota</taxon>
        <taxon>Actinomycetes</taxon>
        <taxon>Micromonosporales</taxon>
        <taxon>Micromonosporaceae</taxon>
        <taxon>Rhizocola</taxon>
    </lineage>
</organism>
<name>A0A8J3Q1W8_9ACTN</name>
<evidence type="ECO:0000313" key="2">
    <source>
        <dbReference type="Proteomes" id="UP000612899"/>
    </source>
</evidence>
<dbReference type="Proteomes" id="UP000612899">
    <property type="component" value="Unassembled WGS sequence"/>
</dbReference>
<reference evidence="1" key="1">
    <citation type="submission" date="2021-01" db="EMBL/GenBank/DDBJ databases">
        <title>Whole genome shotgun sequence of Rhizocola hellebori NBRC 109834.</title>
        <authorList>
            <person name="Komaki H."/>
            <person name="Tamura T."/>
        </authorList>
    </citation>
    <scope>NUCLEOTIDE SEQUENCE</scope>
    <source>
        <strain evidence="1">NBRC 109834</strain>
    </source>
</reference>
<keyword evidence="2" id="KW-1185">Reference proteome</keyword>